<protein>
    <submittedName>
        <fullName evidence="1">Uncharacterized protein</fullName>
    </submittedName>
</protein>
<reference evidence="1" key="1">
    <citation type="submission" date="2020-08" db="EMBL/GenBank/DDBJ databases">
        <title>Multicomponent nature underlies the extraordinary mechanical properties of spider dragline silk.</title>
        <authorList>
            <person name="Kono N."/>
            <person name="Nakamura H."/>
            <person name="Mori M."/>
            <person name="Yoshida Y."/>
            <person name="Ohtoshi R."/>
            <person name="Malay A.D."/>
            <person name="Moran D.A.P."/>
            <person name="Tomita M."/>
            <person name="Numata K."/>
            <person name="Arakawa K."/>
        </authorList>
    </citation>
    <scope>NUCLEOTIDE SEQUENCE</scope>
</reference>
<sequence length="69" mass="7969">MQGDQSTTGIKNFIFFKSCRTNSLEFSRISTDEWILTFEKILKELIAEESRLNLSTNNQHEACTTGQEH</sequence>
<keyword evidence="2" id="KW-1185">Reference proteome</keyword>
<gene>
    <name evidence="1" type="ORF">TNCV_3074201</name>
</gene>
<evidence type="ECO:0000313" key="1">
    <source>
        <dbReference type="EMBL" id="GFY12860.1"/>
    </source>
</evidence>
<dbReference type="Proteomes" id="UP000887159">
    <property type="component" value="Unassembled WGS sequence"/>
</dbReference>
<dbReference type="EMBL" id="BMAU01021318">
    <property type="protein sequence ID" value="GFY12860.1"/>
    <property type="molecule type" value="Genomic_DNA"/>
</dbReference>
<evidence type="ECO:0000313" key="2">
    <source>
        <dbReference type="Proteomes" id="UP000887159"/>
    </source>
</evidence>
<organism evidence="1 2">
    <name type="scientific">Trichonephila clavipes</name>
    <name type="common">Golden silk orbweaver</name>
    <name type="synonym">Nephila clavipes</name>
    <dbReference type="NCBI Taxonomy" id="2585209"/>
    <lineage>
        <taxon>Eukaryota</taxon>
        <taxon>Metazoa</taxon>
        <taxon>Ecdysozoa</taxon>
        <taxon>Arthropoda</taxon>
        <taxon>Chelicerata</taxon>
        <taxon>Arachnida</taxon>
        <taxon>Araneae</taxon>
        <taxon>Araneomorphae</taxon>
        <taxon>Entelegynae</taxon>
        <taxon>Araneoidea</taxon>
        <taxon>Nephilidae</taxon>
        <taxon>Trichonephila</taxon>
    </lineage>
</organism>
<name>A0A8X6VN57_TRICX</name>
<comment type="caution">
    <text evidence="1">The sequence shown here is derived from an EMBL/GenBank/DDBJ whole genome shotgun (WGS) entry which is preliminary data.</text>
</comment>
<accession>A0A8X6VN57</accession>
<dbReference type="AlphaFoldDB" id="A0A8X6VN57"/>
<proteinExistence type="predicted"/>